<dbReference type="InterPro" id="IPR028994">
    <property type="entry name" value="Integrin_alpha_N"/>
</dbReference>
<keyword evidence="18" id="KW-1185">Reference proteome</keyword>
<dbReference type="PROSITE" id="PS51470">
    <property type="entry name" value="FG_GAP"/>
    <property type="match status" value="5"/>
</dbReference>
<dbReference type="GO" id="GO:0008305">
    <property type="term" value="C:integrin complex"/>
    <property type="evidence" value="ECO:0000318"/>
    <property type="project" value="GO_Central"/>
</dbReference>
<evidence type="ECO:0000256" key="14">
    <source>
        <dbReference type="SAM" id="MobiDB-lite"/>
    </source>
</evidence>
<feature type="region of interest" description="Disordered" evidence="14">
    <location>
        <begin position="999"/>
        <end position="1018"/>
    </location>
</feature>
<feature type="repeat" description="FG-GAP" evidence="12">
    <location>
        <begin position="356"/>
        <end position="415"/>
    </location>
</feature>
<evidence type="ECO:0000313" key="18">
    <source>
        <dbReference type="Proteomes" id="UP000001554"/>
    </source>
</evidence>
<dbReference type="RefSeq" id="XP_035688039.1">
    <property type="nucleotide sequence ID" value="XM_035832146.1"/>
</dbReference>
<evidence type="ECO:0000256" key="7">
    <source>
        <dbReference type="ARBA" id="ARBA00022989"/>
    </source>
</evidence>
<keyword evidence="6 13" id="KW-0130">Cell adhesion</keyword>
<feature type="region of interest" description="Disordered" evidence="14">
    <location>
        <begin position="780"/>
        <end position="800"/>
    </location>
</feature>
<sequence length="1018" mass="109197">MFRVNCFKTKTGDNKTAMWVWLIFLSATVDVEGFNLDVESRLLYRGPTGSGFGASLDFHRETNGGGAGLVVGAPFALDAAAGSVSTGAVFRCPGQDGLGANSTCHRLPLELADAKPDQMMGATVRTSPSEDLIVACAPRYWYKGLRGFSESWNLVGNCLLARRNMTRIQEFSPCKNREFKRAAWFEEGFCQAGTSAAITQNGDIVFGAPGSYLWEGQIFSIDRLTLDLGQTDQRQNYFDDYSGMSVAAGDLSGSGEEDYAIGGPRAKRIMGLVSIVNKNMEFITELIGEQLASGFGSSLCVTDVNGDGRQDLLISAPYYSVLSGPTMQGDVGRVYVFLCRPELRYCGLVAAKGSIRDTTPITGRSAGGRFGTAMVALGDMDSDGFNDVAVGAPYAGKTGEGVVYIFRGSPEGLREEPSLTIEASSVGPGLKSFGYSLSGGVDVDGNLYPDLAVGAFESDAATVFRSVPVIDIVTAVLSVRPRVVDTETRRCSTADGGRAACFSVMLCVEYGGHGVPDTQDFLVEVVLDGPLLPLQRAVLKQDKSQLAMSLLKRQTSCMMLEVHLKDEIRDKLTPIAVEATLSLPNQPITGQLSPVIRPDAETHLSTHVNMSRNCGLDDVCVPDLRVQAHGSTTTIYVGDTTSVVLEVTVSNRGEESYESQLFVLVPEEVDYVGAQRMESNTPAMCSYTPAGSGGTIHCGVGNPLKADATVVLQLRFLAANLNGSRSFLDFPIFANSSTPDDVSTTGDNQVVFSAQVVVEAEVTVKGASLPRHMWLDSTFAREDENGKDRPKDKTDSDADTEAVMSQIKHVYEVRNHGPSDVGQTIATVLWPATTEGSSVTVTVPVVTLKNQQGYCLVDNATTLMCENAEDCYIISCIVNGLGSGGSFVIEITSEIEDVQFSSLGNTTEDLLVSTARVVVMDMPYSISPTALPTAQTNVTTSIILPRPVTRRKRVKAWIIASAVLSGLMLLVAIALVLYRLGFFDRKKVSKEDDVFDAHDRDVDSGIQEDEDGSTLKGP</sequence>
<reference evidence="18" key="2">
    <citation type="journal article" date="2020" name="Nat. Ecol. Evol.">
        <title>Deeply conserved synteny resolves early events in vertebrate evolution.</title>
        <authorList>
            <person name="Simakov O."/>
            <person name="Marletaz F."/>
            <person name="Yue J.X."/>
            <person name="O'Connell B."/>
            <person name="Jenkins J."/>
            <person name="Brandt A."/>
            <person name="Calef R."/>
            <person name="Tung C.H."/>
            <person name="Huang T.K."/>
            <person name="Schmutz J."/>
            <person name="Satoh N."/>
            <person name="Yu J.K."/>
            <person name="Putnam N.H."/>
            <person name="Green R.E."/>
            <person name="Rokhsar D.S."/>
        </authorList>
    </citation>
    <scope>NUCLEOTIDE SEQUENCE [LARGE SCALE GENOMIC DNA]</scope>
    <source>
        <strain evidence="18">S238N-H82</strain>
    </source>
</reference>
<evidence type="ECO:0000259" key="16">
    <source>
        <dbReference type="Pfam" id="PF20805"/>
    </source>
</evidence>
<evidence type="ECO:0000256" key="9">
    <source>
        <dbReference type="ARBA" id="ARBA00023136"/>
    </source>
</evidence>
<dbReference type="InterPro" id="IPR018184">
    <property type="entry name" value="Integrin_alpha_C_CS"/>
</dbReference>
<dbReference type="Gene3D" id="2.60.40.1530">
    <property type="entry name" value="ntegrin, alpha v. Chain A, domain 4"/>
    <property type="match status" value="1"/>
</dbReference>
<dbReference type="Pfam" id="PF01839">
    <property type="entry name" value="FG-GAP"/>
    <property type="match status" value="2"/>
</dbReference>
<dbReference type="PANTHER" id="PTHR23220">
    <property type="entry name" value="INTEGRIN ALPHA"/>
    <property type="match status" value="1"/>
</dbReference>
<name>A0A9J7N358_BRAFL</name>
<evidence type="ECO:0000313" key="19">
    <source>
        <dbReference type="RefSeq" id="XP_035688039.1"/>
    </source>
</evidence>
<dbReference type="SUPFAM" id="SSF69179">
    <property type="entry name" value="Integrin domains"/>
    <property type="match status" value="3"/>
</dbReference>
<dbReference type="InterPro" id="IPR013649">
    <property type="entry name" value="Integrin_alpha_Ig-like_1"/>
</dbReference>
<dbReference type="AlphaFoldDB" id="A0A9J7N358"/>
<evidence type="ECO:0000259" key="15">
    <source>
        <dbReference type="Pfam" id="PF08441"/>
    </source>
</evidence>
<comment type="similarity">
    <text evidence="2 13">Belongs to the integrin alpha chain family.</text>
</comment>
<evidence type="ECO:0000256" key="8">
    <source>
        <dbReference type="ARBA" id="ARBA00023037"/>
    </source>
</evidence>
<dbReference type="Gene3D" id="1.20.5.930">
    <property type="entry name" value="Bicelle-embedded integrin alpha(iib) transmembrane segment"/>
    <property type="match status" value="1"/>
</dbReference>
<dbReference type="InterPro" id="IPR013519">
    <property type="entry name" value="Int_alpha_beta-p"/>
</dbReference>
<dbReference type="Gene3D" id="2.130.10.130">
    <property type="entry name" value="Integrin alpha, N-terminal"/>
    <property type="match status" value="1"/>
</dbReference>
<gene>
    <name evidence="19" type="primary">LOC118423855</name>
</gene>
<evidence type="ECO:0000256" key="6">
    <source>
        <dbReference type="ARBA" id="ARBA00022889"/>
    </source>
</evidence>
<dbReference type="GO" id="GO:0007229">
    <property type="term" value="P:integrin-mediated signaling pathway"/>
    <property type="evidence" value="ECO:0000318"/>
    <property type="project" value="GO_Central"/>
</dbReference>
<dbReference type="InterPro" id="IPR048286">
    <property type="entry name" value="Integrin_alpha_Ig-like_3"/>
</dbReference>
<comment type="subcellular location">
    <subcellularLocation>
        <location evidence="1 13">Membrane</location>
        <topology evidence="1 13">Single-pass type I membrane protein</topology>
    </subcellularLocation>
</comment>
<feature type="transmembrane region" description="Helical" evidence="13">
    <location>
        <begin position="956"/>
        <end position="978"/>
    </location>
</feature>
<feature type="repeat" description="FG-GAP" evidence="12">
    <location>
        <begin position="35"/>
        <end position="101"/>
    </location>
</feature>
<dbReference type="GO" id="GO:0098609">
    <property type="term" value="P:cell-cell adhesion"/>
    <property type="evidence" value="ECO:0000318"/>
    <property type="project" value="GO_Central"/>
</dbReference>
<feature type="compositionally biased region" description="Basic and acidic residues" evidence="14">
    <location>
        <begin position="780"/>
        <end position="796"/>
    </location>
</feature>
<evidence type="ECO:0000256" key="3">
    <source>
        <dbReference type="ARBA" id="ARBA00022692"/>
    </source>
</evidence>
<dbReference type="GeneID" id="118423855"/>
<keyword evidence="4" id="KW-0732">Signal</keyword>
<keyword evidence="3 13" id="KW-0812">Transmembrane</keyword>
<feature type="domain" description="Integrin alpha first immunoglubulin-like" evidence="15">
    <location>
        <begin position="468"/>
        <end position="612"/>
    </location>
</feature>
<dbReference type="InterPro" id="IPR013517">
    <property type="entry name" value="FG-GAP"/>
</dbReference>
<dbReference type="SUPFAM" id="SSF69318">
    <property type="entry name" value="Integrin alpha N-terminal domain"/>
    <property type="match status" value="1"/>
</dbReference>
<keyword evidence="8 13" id="KW-0401">Integrin</keyword>
<reference evidence="19" key="3">
    <citation type="submission" date="2025-08" db="UniProtKB">
        <authorList>
            <consortium name="RefSeq"/>
        </authorList>
    </citation>
    <scope>IDENTIFICATION</scope>
</reference>
<dbReference type="PROSITE" id="PS00242">
    <property type="entry name" value="INTEGRIN_ALPHA"/>
    <property type="match status" value="1"/>
</dbReference>
<reference evidence="19" key="1">
    <citation type="journal article" date="2016" name="Genome Biol. Evol.">
        <title>Conserved non-coding elements in the most distant genera of cephalochordates: the Goldilocks principle.</title>
        <authorList>
            <person name="Yue J.X."/>
            <person name="Kozmikova I."/>
            <person name="Ono H."/>
            <person name="Nossa C.W."/>
            <person name="Kozmik Z."/>
            <person name="Putnam N.H."/>
            <person name="Yu J.K."/>
            <person name="Holland L.Z."/>
        </authorList>
    </citation>
    <scope>NUCLEOTIDE SEQUENCE</scope>
</reference>
<organism evidence="18 19">
    <name type="scientific">Branchiostoma floridae</name>
    <name type="common">Florida lancelet</name>
    <name type="synonym">Amphioxus</name>
    <dbReference type="NCBI Taxonomy" id="7739"/>
    <lineage>
        <taxon>Eukaryota</taxon>
        <taxon>Metazoa</taxon>
        <taxon>Chordata</taxon>
        <taxon>Cephalochordata</taxon>
        <taxon>Leptocardii</taxon>
        <taxon>Amphioxiformes</taxon>
        <taxon>Branchiostomatidae</taxon>
        <taxon>Branchiostoma</taxon>
    </lineage>
</organism>
<evidence type="ECO:0000256" key="13">
    <source>
        <dbReference type="RuleBase" id="RU003762"/>
    </source>
</evidence>
<evidence type="ECO:0000256" key="12">
    <source>
        <dbReference type="PROSITE-ProRule" id="PRU00803"/>
    </source>
</evidence>
<dbReference type="InterPro" id="IPR032695">
    <property type="entry name" value="Integrin_dom_sf"/>
</dbReference>
<dbReference type="Gene3D" id="2.60.40.1460">
    <property type="entry name" value="Integrin domains. Chain A, domain 2"/>
    <property type="match status" value="1"/>
</dbReference>
<feature type="domain" description="Integrin alpha third immunoglobulin-like" evidence="17">
    <location>
        <begin position="858"/>
        <end position="943"/>
    </location>
</feature>
<dbReference type="Pfam" id="PF20805">
    <property type="entry name" value="Integrin_A_Ig_2"/>
    <property type="match status" value="1"/>
</dbReference>
<feature type="repeat" description="FG-GAP" evidence="12">
    <location>
        <begin position="281"/>
        <end position="343"/>
    </location>
</feature>
<accession>A0A9J7N358</accession>
<dbReference type="GO" id="GO:0038023">
    <property type="term" value="F:signaling receptor activity"/>
    <property type="evidence" value="ECO:0000318"/>
    <property type="project" value="GO_Central"/>
</dbReference>
<dbReference type="Pfam" id="PF20806">
    <property type="entry name" value="Integrin_A_Ig_3"/>
    <property type="match status" value="1"/>
</dbReference>
<evidence type="ECO:0000256" key="10">
    <source>
        <dbReference type="ARBA" id="ARBA00023170"/>
    </source>
</evidence>
<keyword evidence="7 13" id="KW-1133">Transmembrane helix</keyword>
<evidence type="ECO:0000259" key="17">
    <source>
        <dbReference type="Pfam" id="PF20806"/>
    </source>
</evidence>
<keyword evidence="11" id="KW-0325">Glycoprotein</keyword>
<dbReference type="Proteomes" id="UP000001554">
    <property type="component" value="Chromosome 10"/>
</dbReference>
<dbReference type="GO" id="GO:0009986">
    <property type="term" value="C:cell surface"/>
    <property type="evidence" value="ECO:0000318"/>
    <property type="project" value="GO_Central"/>
</dbReference>
<dbReference type="Pfam" id="PF08441">
    <property type="entry name" value="Integrin_A_Ig_1"/>
    <property type="match status" value="1"/>
</dbReference>
<dbReference type="OrthoDB" id="5317514at2759"/>
<dbReference type="InterPro" id="IPR000413">
    <property type="entry name" value="Integrin_alpha"/>
</dbReference>
<evidence type="ECO:0000256" key="5">
    <source>
        <dbReference type="ARBA" id="ARBA00022737"/>
    </source>
</evidence>
<evidence type="ECO:0000256" key="2">
    <source>
        <dbReference type="ARBA" id="ARBA00008054"/>
    </source>
</evidence>
<keyword evidence="5" id="KW-0677">Repeat</keyword>
<dbReference type="PRINTS" id="PR01185">
    <property type="entry name" value="INTEGRINA"/>
</dbReference>
<keyword evidence="10 13" id="KW-0675">Receptor</keyword>
<feature type="domain" description="Integrin alpha second immunoglobulin-like" evidence="16">
    <location>
        <begin position="614"/>
        <end position="756"/>
    </location>
</feature>
<dbReference type="KEGG" id="bfo:118423855"/>
<dbReference type="InterPro" id="IPR048285">
    <property type="entry name" value="Integrin_alpha_Ig-like_2"/>
</dbReference>
<protein>
    <submittedName>
        <fullName evidence="19">Integrin alpha-8-like</fullName>
    </submittedName>
</protein>
<feature type="repeat" description="FG-GAP" evidence="12">
    <location>
        <begin position="178"/>
        <end position="230"/>
    </location>
</feature>
<dbReference type="SMART" id="SM00191">
    <property type="entry name" value="Int_alpha"/>
    <property type="match status" value="6"/>
</dbReference>
<proteinExistence type="inferred from homology"/>
<evidence type="ECO:0000256" key="11">
    <source>
        <dbReference type="ARBA" id="ARBA00023180"/>
    </source>
</evidence>
<keyword evidence="9 13" id="KW-0472">Membrane</keyword>
<dbReference type="Gene3D" id="2.60.40.1510">
    <property type="entry name" value="ntegrin, alpha v. Chain A, domain 3"/>
    <property type="match status" value="1"/>
</dbReference>
<evidence type="ECO:0000256" key="1">
    <source>
        <dbReference type="ARBA" id="ARBA00004479"/>
    </source>
</evidence>
<dbReference type="PANTHER" id="PTHR23220:SF133">
    <property type="entry name" value="INTEGRIN ALPHA-PS2"/>
    <property type="match status" value="1"/>
</dbReference>
<evidence type="ECO:0000256" key="4">
    <source>
        <dbReference type="ARBA" id="ARBA00022729"/>
    </source>
</evidence>
<feature type="repeat" description="FG-GAP" evidence="12">
    <location>
        <begin position="419"/>
        <end position="481"/>
    </location>
</feature>
<dbReference type="OMA" id="CADHREE"/>